<accession>A0A6S7FAI6</accession>
<name>A0A6S7FAI6_9BURK</name>
<protein>
    <submittedName>
        <fullName evidence="3">Uncharacterized protein</fullName>
    </submittedName>
</protein>
<dbReference type="Proteomes" id="UP000494183">
    <property type="component" value="Unassembled WGS sequence"/>
</dbReference>
<reference evidence="3 4" key="1">
    <citation type="submission" date="2020-04" db="EMBL/GenBank/DDBJ databases">
        <authorList>
            <person name="De Canck E."/>
        </authorList>
    </citation>
    <scope>NUCLEOTIDE SEQUENCE [LARGE SCALE GENOMIC DNA]</scope>
    <source>
        <strain evidence="3 4">LMG 6000</strain>
    </source>
</reference>
<feature type="signal peptide" evidence="2">
    <location>
        <begin position="1"/>
        <end position="26"/>
    </location>
</feature>
<feature type="region of interest" description="Disordered" evidence="1">
    <location>
        <begin position="40"/>
        <end position="61"/>
    </location>
</feature>
<keyword evidence="4" id="KW-1185">Reference proteome</keyword>
<evidence type="ECO:0000256" key="1">
    <source>
        <dbReference type="SAM" id="MobiDB-lite"/>
    </source>
</evidence>
<proteinExistence type="predicted"/>
<evidence type="ECO:0000256" key="2">
    <source>
        <dbReference type="SAM" id="SignalP"/>
    </source>
</evidence>
<feature type="chain" id="PRO_5028814121" evidence="2">
    <location>
        <begin position="27"/>
        <end position="79"/>
    </location>
</feature>
<dbReference type="EMBL" id="CADILH010000003">
    <property type="protein sequence ID" value="CAB3931666.1"/>
    <property type="molecule type" value="Genomic_DNA"/>
</dbReference>
<sequence length="79" mass="8361">MLMPNTAAPSWRVKLLRRLLPLSAAALTGCCGSLPSGAPKLPAPAADLMQPAPTGSELLDRVSDDMSSWEKMLLDGLTR</sequence>
<keyword evidence="2" id="KW-0732">Signal</keyword>
<dbReference type="AlphaFoldDB" id="A0A6S7FAI6"/>
<evidence type="ECO:0000313" key="3">
    <source>
        <dbReference type="EMBL" id="CAB3931666.1"/>
    </source>
</evidence>
<organism evidence="3 4">
    <name type="scientific">Achromobacter insolitus</name>
    <dbReference type="NCBI Taxonomy" id="217204"/>
    <lineage>
        <taxon>Bacteria</taxon>
        <taxon>Pseudomonadati</taxon>
        <taxon>Pseudomonadota</taxon>
        <taxon>Betaproteobacteria</taxon>
        <taxon>Burkholderiales</taxon>
        <taxon>Alcaligenaceae</taxon>
        <taxon>Achromobacter</taxon>
    </lineage>
</organism>
<gene>
    <name evidence="3" type="ORF">LMG6000_02268</name>
</gene>
<evidence type="ECO:0000313" key="4">
    <source>
        <dbReference type="Proteomes" id="UP000494183"/>
    </source>
</evidence>